<comment type="similarity">
    <text evidence="2">Belongs to the glutaminyl-peptide cyclotransferase family.</text>
</comment>
<keyword evidence="5" id="KW-0012">Acyltransferase</keyword>
<dbReference type="InterPro" id="IPR007484">
    <property type="entry name" value="Peptidase_M28"/>
</dbReference>
<dbReference type="Proteomes" id="UP001359485">
    <property type="component" value="Unassembled WGS sequence"/>
</dbReference>
<accession>A0ABR1ANC3</accession>
<dbReference type="EMBL" id="JAWJWF010000046">
    <property type="protein sequence ID" value="KAK6623879.1"/>
    <property type="molecule type" value="Genomic_DNA"/>
</dbReference>
<feature type="transmembrane region" description="Helical" evidence="6">
    <location>
        <begin position="76"/>
        <end position="94"/>
    </location>
</feature>
<feature type="signal peptide" evidence="7">
    <location>
        <begin position="1"/>
        <end position="27"/>
    </location>
</feature>
<sequence length="459" mass="51755">MSCTPKGYLLWLITAIWLLSLIAFCLAQFSVSSSFAETWGCRFWTIELTMVGLTGYLIIWTCILTCFLLSSSPPPFLVLCFAITGLLMHLPNGITTLVDYMCGSESISASDYCTYSPVTMAVAILTTAIGALYGALTTSSSPLTESRLLHTPRTLSRDSLRAVISQTEDLSVFNVSLKNILVQRVVGTESHKRVQEYIINSFKHLNWNIELDTFNAETPIGNLQFKNIIAIHNPRAKRFLDIACHYDSKYYPGKNNFVGATDSAVPCSMMIQIANNLNSALGRASNDDLSLRFIFFDGEEAFQSWSQYDSIYGARHLAEKWKRTPYPEGGPHATQLNRIDMLVLLDLLGAKNPEFYSFFSNTHRFYSMLAEAEGRLGEKRLLKSYGKRYFHRKSTDAYIEDDHLPFLAENVPIVHLITVPFPNVWHTPRDDIKIVDIPTTGNLIKILTVFISEYLRLSV</sequence>
<feature type="transmembrane region" description="Helical" evidence="6">
    <location>
        <begin position="46"/>
        <end position="69"/>
    </location>
</feature>
<evidence type="ECO:0000256" key="2">
    <source>
        <dbReference type="ARBA" id="ARBA00006014"/>
    </source>
</evidence>
<name>A0ABR1ANC3_POLSC</name>
<comment type="catalytic activity">
    <reaction evidence="1">
        <text>N-terminal L-glutaminyl-[peptide] = N-terminal 5-oxo-L-prolyl-[peptide] + NH4(+)</text>
        <dbReference type="Rhea" id="RHEA:23652"/>
        <dbReference type="Rhea" id="RHEA-COMP:11736"/>
        <dbReference type="Rhea" id="RHEA-COMP:11846"/>
        <dbReference type="ChEBI" id="CHEBI:28938"/>
        <dbReference type="ChEBI" id="CHEBI:64722"/>
        <dbReference type="ChEBI" id="CHEBI:87215"/>
        <dbReference type="EC" id="2.3.2.5"/>
    </reaction>
</comment>
<keyword evidence="6" id="KW-0812">Transmembrane</keyword>
<evidence type="ECO:0000256" key="1">
    <source>
        <dbReference type="ARBA" id="ARBA00000001"/>
    </source>
</evidence>
<proteinExistence type="inferred from homology"/>
<keyword evidence="7" id="KW-0732">Signal</keyword>
<dbReference type="PANTHER" id="PTHR12283:SF6">
    <property type="entry name" value="GLUTAMINYL-PEPTIDE CYCLOTRANSFERASE-RELATED"/>
    <property type="match status" value="1"/>
</dbReference>
<evidence type="ECO:0000313" key="9">
    <source>
        <dbReference type="EMBL" id="KAK6623879.1"/>
    </source>
</evidence>
<keyword evidence="4" id="KW-0808">Transferase</keyword>
<evidence type="ECO:0000256" key="3">
    <source>
        <dbReference type="ARBA" id="ARBA00012012"/>
    </source>
</evidence>
<dbReference type="SUPFAM" id="SSF53187">
    <property type="entry name" value="Zn-dependent exopeptidases"/>
    <property type="match status" value="1"/>
</dbReference>
<gene>
    <name evidence="9" type="ORF">RUM44_010735</name>
</gene>
<keyword evidence="10" id="KW-1185">Reference proteome</keyword>
<dbReference type="CDD" id="cd03880">
    <property type="entry name" value="M28_QC_like"/>
    <property type="match status" value="1"/>
</dbReference>
<dbReference type="EC" id="2.3.2.5" evidence="3"/>
<evidence type="ECO:0000313" key="10">
    <source>
        <dbReference type="Proteomes" id="UP001359485"/>
    </source>
</evidence>
<feature type="transmembrane region" description="Helical" evidence="6">
    <location>
        <begin position="114"/>
        <end position="136"/>
    </location>
</feature>
<dbReference type="PANTHER" id="PTHR12283">
    <property type="entry name" value="GLUTAMINYL-PEPTIDE CYCLOTRANSFERASE"/>
    <property type="match status" value="1"/>
</dbReference>
<evidence type="ECO:0000259" key="8">
    <source>
        <dbReference type="Pfam" id="PF04389"/>
    </source>
</evidence>
<feature type="domain" description="Peptidase M28" evidence="8">
    <location>
        <begin position="227"/>
        <end position="447"/>
    </location>
</feature>
<comment type="caution">
    <text evidence="9">The sequence shown here is derived from an EMBL/GenBank/DDBJ whole genome shotgun (WGS) entry which is preliminary data.</text>
</comment>
<dbReference type="InterPro" id="IPR040234">
    <property type="entry name" value="QC/QCL"/>
</dbReference>
<evidence type="ECO:0000256" key="7">
    <source>
        <dbReference type="SAM" id="SignalP"/>
    </source>
</evidence>
<keyword evidence="6" id="KW-1133">Transmembrane helix</keyword>
<keyword evidence="6" id="KW-0472">Membrane</keyword>
<dbReference type="Pfam" id="PF04389">
    <property type="entry name" value="Peptidase_M28"/>
    <property type="match status" value="1"/>
</dbReference>
<dbReference type="Gene3D" id="3.40.630.10">
    <property type="entry name" value="Zn peptidases"/>
    <property type="match status" value="1"/>
</dbReference>
<evidence type="ECO:0000256" key="4">
    <source>
        <dbReference type="ARBA" id="ARBA00022679"/>
    </source>
</evidence>
<evidence type="ECO:0000256" key="6">
    <source>
        <dbReference type="SAM" id="Phobius"/>
    </source>
</evidence>
<protein>
    <recommendedName>
        <fullName evidence="3">glutaminyl-peptide cyclotransferase</fullName>
        <ecNumber evidence="3">2.3.2.5</ecNumber>
    </recommendedName>
</protein>
<reference evidence="9 10" key="1">
    <citation type="submission" date="2023-09" db="EMBL/GenBank/DDBJ databases">
        <title>Genomes of two closely related lineages of the louse Polyplax serrata with different host specificities.</title>
        <authorList>
            <person name="Martinu J."/>
            <person name="Tarabai H."/>
            <person name="Stefka J."/>
            <person name="Hypsa V."/>
        </authorList>
    </citation>
    <scope>NUCLEOTIDE SEQUENCE [LARGE SCALE GENOMIC DNA]</scope>
    <source>
        <strain evidence="9">98ZLc_SE</strain>
    </source>
</reference>
<evidence type="ECO:0000256" key="5">
    <source>
        <dbReference type="ARBA" id="ARBA00023315"/>
    </source>
</evidence>
<dbReference type="InterPro" id="IPR037457">
    <property type="entry name" value="M28_QC"/>
</dbReference>
<feature type="chain" id="PRO_5045601704" description="glutaminyl-peptide cyclotransferase" evidence="7">
    <location>
        <begin position="28"/>
        <end position="459"/>
    </location>
</feature>
<organism evidence="9 10">
    <name type="scientific">Polyplax serrata</name>
    <name type="common">Common mouse louse</name>
    <dbReference type="NCBI Taxonomy" id="468196"/>
    <lineage>
        <taxon>Eukaryota</taxon>
        <taxon>Metazoa</taxon>
        <taxon>Ecdysozoa</taxon>
        <taxon>Arthropoda</taxon>
        <taxon>Hexapoda</taxon>
        <taxon>Insecta</taxon>
        <taxon>Pterygota</taxon>
        <taxon>Neoptera</taxon>
        <taxon>Paraneoptera</taxon>
        <taxon>Psocodea</taxon>
        <taxon>Troctomorpha</taxon>
        <taxon>Phthiraptera</taxon>
        <taxon>Anoplura</taxon>
        <taxon>Polyplacidae</taxon>
        <taxon>Polyplax</taxon>
    </lineage>
</organism>